<feature type="transmembrane region" description="Helical" evidence="2">
    <location>
        <begin position="97"/>
        <end position="118"/>
    </location>
</feature>
<feature type="region of interest" description="Disordered" evidence="1">
    <location>
        <begin position="199"/>
        <end position="225"/>
    </location>
</feature>
<protein>
    <submittedName>
        <fullName evidence="3">Uncharacterized protein</fullName>
    </submittedName>
</protein>
<dbReference type="EMBL" id="ML119116">
    <property type="protein sequence ID" value="RPB14714.1"/>
    <property type="molecule type" value="Genomic_DNA"/>
</dbReference>
<keyword evidence="4" id="KW-1185">Reference proteome</keyword>
<evidence type="ECO:0000256" key="2">
    <source>
        <dbReference type="SAM" id="Phobius"/>
    </source>
</evidence>
<evidence type="ECO:0000256" key="1">
    <source>
        <dbReference type="SAM" id="MobiDB-lite"/>
    </source>
</evidence>
<accession>A0A3N4KVX5</accession>
<organism evidence="3 4">
    <name type="scientific">Morchella conica CCBAS932</name>
    <dbReference type="NCBI Taxonomy" id="1392247"/>
    <lineage>
        <taxon>Eukaryota</taxon>
        <taxon>Fungi</taxon>
        <taxon>Dikarya</taxon>
        <taxon>Ascomycota</taxon>
        <taxon>Pezizomycotina</taxon>
        <taxon>Pezizomycetes</taxon>
        <taxon>Pezizales</taxon>
        <taxon>Morchellaceae</taxon>
        <taxon>Morchella</taxon>
    </lineage>
</organism>
<keyword evidence="2" id="KW-1133">Transmembrane helix</keyword>
<dbReference type="Proteomes" id="UP000277580">
    <property type="component" value="Unassembled WGS sequence"/>
</dbReference>
<evidence type="ECO:0000313" key="3">
    <source>
        <dbReference type="EMBL" id="RPB14714.1"/>
    </source>
</evidence>
<reference evidence="3 4" key="1">
    <citation type="journal article" date="2018" name="Nat. Ecol. Evol.">
        <title>Pezizomycetes genomes reveal the molecular basis of ectomycorrhizal truffle lifestyle.</title>
        <authorList>
            <person name="Murat C."/>
            <person name="Payen T."/>
            <person name="Noel B."/>
            <person name="Kuo A."/>
            <person name="Morin E."/>
            <person name="Chen J."/>
            <person name="Kohler A."/>
            <person name="Krizsan K."/>
            <person name="Balestrini R."/>
            <person name="Da Silva C."/>
            <person name="Montanini B."/>
            <person name="Hainaut M."/>
            <person name="Levati E."/>
            <person name="Barry K.W."/>
            <person name="Belfiori B."/>
            <person name="Cichocki N."/>
            <person name="Clum A."/>
            <person name="Dockter R.B."/>
            <person name="Fauchery L."/>
            <person name="Guy J."/>
            <person name="Iotti M."/>
            <person name="Le Tacon F."/>
            <person name="Lindquist E.A."/>
            <person name="Lipzen A."/>
            <person name="Malagnac F."/>
            <person name="Mello A."/>
            <person name="Molinier V."/>
            <person name="Miyauchi S."/>
            <person name="Poulain J."/>
            <person name="Riccioni C."/>
            <person name="Rubini A."/>
            <person name="Sitrit Y."/>
            <person name="Splivallo R."/>
            <person name="Traeger S."/>
            <person name="Wang M."/>
            <person name="Zifcakova L."/>
            <person name="Wipf D."/>
            <person name="Zambonelli A."/>
            <person name="Paolocci F."/>
            <person name="Nowrousian M."/>
            <person name="Ottonello S."/>
            <person name="Baldrian P."/>
            <person name="Spatafora J.W."/>
            <person name="Henrissat B."/>
            <person name="Nagy L.G."/>
            <person name="Aury J.M."/>
            <person name="Wincker P."/>
            <person name="Grigoriev I.V."/>
            <person name="Bonfante P."/>
            <person name="Martin F.M."/>
        </authorList>
    </citation>
    <scope>NUCLEOTIDE SEQUENCE [LARGE SCALE GENOMIC DNA]</scope>
    <source>
        <strain evidence="3 4">CCBAS932</strain>
    </source>
</reference>
<gene>
    <name evidence="3" type="ORF">P167DRAFT_582822</name>
</gene>
<sequence length="225" mass="24197">MNSRSGNDVFLTLLFSFSWDKIIHVASNPLRETSFLSNLTLISINTEIISCIYIYISTSESALLVEITIKHAQMSVTRDLSSGSPSSYNSGSKLVDALGIAGIVVAVITAIAGILALFQGWKCWERRNNTNRDSSAAAAGVTESNIGLPGPSTNIQIPALHPTTSEGDSAAQMMLYSPVTTIHNIQNAHIMYPYHGPIGNGQRREIHQPSDLDDPQGEQAQGLDG</sequence>
<dbReference type="InParanoid" id="A0A3N4KVX5"/>
<proteinExistence type="predicted"/>
<feature type="transmembrane region" description="Helical" evidence="2">
    <location>
        <begin position="35"/>
        <end position="56"/>
    </location>
</feature>
<keyword evidence="2" id="KW-0812">Transmembrane</keyword>
<name>A0A3N4KVX5_9PEZI</name>
<keyword evidence="2" id="KW-0472">Membrane</keyword>
<evidence type="ECO:0000313" key="4">
    <source>
        <dbReference type="Proteomes" id="UP000277580"/>
    </source>
</evidence>
<dbReference type="AlphaFoldDB" id="A0A3N4KVX5"/>